<evidence type="ECO:0000313" key="1">
    <source>
        <dbReference type="EMBL" id="CUS96268.1"/>
    </source>
</evidence>
<dbReference type="AlphaFoldDB" id="A0A0P1ML70"/>
<sequence length="129" mass="14820">MASVVCKIMVYTSDMKFAERISKIFRGDGYMLKVFELFSEVVETLQRELYDVLIVETEFMSEMSDLLKIADNILLGIPIIVASGENGFRVENGNYSKFYFINKFASEEEWKNVIWLAISENYVITNGGN</sequence>
<keyword evidence="2" id="KW-1185">Reference proteome</keyword>
<organism evidence="1 2">
    <name type="scientific">Candidatus Chryseopegocella kryptomonas</name>
    <dbReference type="NCBI Taxonomy" id="1633643"/>
    <lineage>
        <taxon>Bacteria</taxon>
        <taxon>Pseudomonadati</taxon>
        <taxon>Candidatus Kryptoniota</taxon>
        <taxon>Candidatus Chryseopegocella</taxon>
    </lineage>
</organism>
<proteinExistence type="predicted"/>
<accession>A0A0P1ML70</accession>
<dbReference type="OrthoDB" id="9797611at2"/>
<dbReference type="EMBL" id="CZVW01000001">
    <property type="protein sequence ID" value="CUS96268.1"/>
    <property type="molecule type" value="Genomic_DNA"/>
</dbReference>
<dbReference type="RefSeq" id="WP_143713849.1">
    <property type="nucleotide sequence ID" value="NZ_CZVW01000001.1"/>
</dbReference>
<evidence type="ECO:0000313" key="2">
    <source>
        <dbReference type="Proteomes" id="UP000199197"/>
    </source>
</evidence>
<protein>
    <recommendedName>
        <fullName evidence="3">Response regulatory domain-containing protein</fullName>
    </recommendedName>
</protein>
<dbReference type="SUPFAM" id="SSF52172">
    <property type="entry name" value="CheY-like"/>
    <property type="match status" value="1"/>
</dbReference>
<name>A0A0P1ML70_9BACT</name>
<evidence type="ECO:0008006" key="3">
    <source>
        <dbReference type="Google" id="ProtNLM"/>
    </source>
</evidence>
<dbReference type="Proteomes" id="UP000199197">
    <property type="component" value="Unassembled WGS sequence"/>
</dbReference>
<dbReference type="Gene3D" id="3.40.50.10850">
    <property type="entry name" value="Ntrc-like two-domain protein"/>
    <property type="match status" value="1"/>
</dbReference>
<reference evidence="2" key="1">
    <citation type="submission" date="2015-11" db="EMBL/GenBank/DDBJ databases">
        <authorList>
            <person name="Varghese N."/>
        </authorList>
    </citation>
    <scope>NUCLEOTIDE SEQUENCE [LARGE SCALE GENOMIC DNA]</scope>
    <source>
        <strain evidence="2">JGI-23</strain>
    </source>
</reference>
<dbReference type="InterPro" id="IPR011006">
    <property type="entry name" value="CheY-like_superfamily"/>
</dbReference>
<gene>
    <name evidence="1" type="ORF">JGI23_00091</name>
</gene>